<evidence type="ECO:0000313" key="1">
    <source>
        <dbReference type="EMBL" id="GGE08338.1"/>
    </source>
</evidence>
<sequence>MTATADHEGLVGYPSLASNLIPLTGARYLDLDLELAELELGYRTEDNNSTNMVAVHNTNMDIRTLFTPLKTWSFIMFKPRSFCDTTSLRYVRLKAQVFVDGKVIRNELPKGFFTHCTEMCVKESVGV</sequence>
<comment type="caution">
    <text evidence="1">The sequence shown here is derived from an EMBL/GenBank/DDBJ whole genome shotgun (WGS) entry which is preliminary data.</text>
</comment>
<organism evidence="1 2">
    <name type="scientific">Marinithermofilum abyssi</name>
    <dbReference type="NCBI Taxonomy" id="1571185"/>
    <lineage>
        <taxon>Bacteria</taxon>
        <taxon>Bacillati</taxon>
        <taxon>Bacillota</taxon>
        <taxon>Bacilli</taxon>
        <taxon>Bacillales</taxon>
        <taxon>Thermoactinomycetaceae</taxon>
        <taxon>Marinithermofilum</taxon>
    </lineage>
</organism>
<gene>
    <name evidence="1" type="ORF">GCM10011571_07000</name>
</gene>
<dbReference type="EMBL" id="BMHQ01000002">
    <property type="protein sequence ID" value="GGE08338.1"/>
    <property type="molecule type" value="Genomic_DNA"/>
</dbReference>
<dbReference type="AlphaFoldDB" id="A0A8J2VDD7"/>
<accession>A0A8J2VDD7</accession>
<dbReference type="Proteomes" id="UP000625210">
    <property type="component" value="Unassembled WGS sequence"/>
</dbReference>
<keyword evidence="2" id="KW-1185">Reference proteome</keyword>
<proteinExistence type="predicted"/>
<evidence type="ECO:0000313" key="2">
    <source>
        <dbReference type="Proteomes" id="UP000625210"/>
    </source>
</evidence>
<protein>
    <submittedName>
        <fullName evidence="1">Uncharacterized protein</fullName>
    </submittedName>
</protein>
<name>A0A8J2VDD7_9BACL</name>
<reference evidence="1" key="1">
    <citation type="journal article" date="2014" name="Int. J. Syst. Evol. Microbiol.">
        <title>Complete genome sequence of Corynebacterium casei LMG S-19264T (=DSM 44701T), isolated from a smear-ripened cheese.</title>
        <authorList>
            <consortium name="US DOE Joint Genome Institute (JGI-PGF)"/>
            <person name="Walter F."/>
            <person name="Albersmeier A."/>
            <person name="Kalinowski J."/>
            <person name="Ruckert C."/>
        </authorList>
    </citation>
    <scope>NUCLEOTIDE SEQUENCE</scope>
    <source>
        <strain evidence="1">CGMCC 1.15179</strain>
    </source>
</reference>
<reference evidence="1" key="2">
    <citation type="submission" date="2020-09" db="EMBL/GenBank/DDBJ databases">
        <authorList>
            <person name="Sun Q."/>
            <person name="Zhou Y."/>
        </authorList>
    </citation>
    <scope>NUCLEOTIDE SEQUENCE</scope>
    <source>
        <strain evidence="1">CGMCC 1.15179</strain>
    </source>
</reference>